<evidence type="ECO:0000256" key="2">
    <source>
        <dbReference type="ARBA" id="ARBA00022737"/>
    </source>
</evidence>
<feature type="domain" description="SLH" evidence="4">
    <location>
        <begin position="378"/>
        <end position="445"/>
    </location>
</feature>
<keyword evidence="2" id="KW-0677">Repeat</keyword>
<dbReference type="AlphaFoldDB" id="A0A2N3QXS3"/>
<dbReference type="Pfam" id="PF00395">
    <property type="entry name" value="SLH"/>
    <property type="match status" value="3"/>
</dbReference>
<organism evidence="5 6">
    <name type="scientific">Bifidobacterium pseudolongum subsp. globosum</name>
    <dbReference type="NCBI Taxonomy" id="1690"/>
    <lineage>
        <taxon>Bacteria</taxon>
        <taxon>Bacillati</taxon>
        <taxon>Actinomycetota</taxon>
        <taxon>Actinomycetes</taxon>
        <taxon>Bifidobacteriales</taxon>
        <taxon>Bifidobacteriaceae</taxon>
        <taxon>Bifidobacterium</taxon>
    </lineage>
</organism>
<dbReference type="InterPro" id="IPR052574">
    <property type="entry name" value="CDIRP"/>
</dbReference>
<dbReference type="RefSeq" id="WP_101393255.1">
    <property type="nucleotide sequence ID" value="NZ_PCHB01000006.1"/>
</dbReference>
<evidence type="ECO:0000313" key="5">
    <source>
        <dbReference type="EMBL" id="PKU97728.1"/>
    </source>
</evidence>
<feature type="domain" description="SLH" evidence="4">
    <location>
        <begin position="519"/>
        <end position="577"/>
    </location>
</feature>
<reference evidence="5 6" key="1">
    <citation type="submission" date="2017-10" db="EMBL/GenBank/DDBJ databases">
        <title>Bifidobacterium genomics.</title>
        <authorList>
            <person name="Lugli G.A."/>
            <person name="Milani C."/>
            <person name="Mancabelli L."/>
        </authorList>
    </citation>
    <scope>NUCLEOTIDE SEQUENCE [LARGE SCALE GENOMIC DNA]</scope>
    <source>
        <strain evidence="5 6">1744B</strain>
    </source>
</reference>
<evidence type="ECO:0000256" key="3">
    <source>
        <dbReference type="SAM" id="SignalP"/>
    </source>
</evidence>
<feature type="chain" id="PRO_5014697528" evidence="3">
    <location>
        <begin position="28"/>
        <end position="577"/>
    </location>
</feature>
<dbReference type="GO" id="GO:0035591">
    <property type="term" value="F:signaling adaptor activity"/>
    <property type="evidence" value="ECO:0007669"/>
    <property type="project" value="TreeGrafter"/>
</dbReference>
<gene>
    <name evidence="5" type="ORF">CQR56_0481</name>
</gene>
<dbReference type="PANTHER" id="PTHR47566">
    <property type="match status" value="1"/>
</dbReference>
<dbReference type="PANTHER" id="PTHR47566:SF1">
    <property type="entry name" value="PROTEIN NUD1"/>
    <property type="match status" value="1"/>
</dbReference>
<dbReference type="InterPro" id="IPR001611">
    <property type="entry name" value="Leu-rich_rpt"/>
</dbReference>
<keyword evidence="1" id="KW-0433">Leucine-rich repeat</keyword>
<evidence type="ECO:0000313" key="6">
    <source>
        <dbReference type="Proteomes" id="UP000233783"/>
    </source>
</evidence>
<feature type="signal peptide" evidence="3">
    <location>
        <begin position="1"/>
        <end position="27"/>
    </location>
</feature>
<dbReference type="InterPro" id="IPR032675">
    <property type="entry name" value="LRR_dom_sf"/>
</dbReference>
<dbReference type="SUPFAM" id="SSF52058">
    <property type="entry name" value="L domain-like"/>
    <property type="match status" value="1"/>
</dbReference>
<dbReference type="Proteomes" id="UP000233783">
    <property type="component" value="Unassembled WGS sequence"/>
</dbReference>
<protein>
    <submittedName>
        <fullName evidence="5">1,4-beta-N-acetylmuramidase</fullName>
    </submittedName>
</protein>
<sequence>MNKWRKGVTIVAAAAFAFVTSPQTAFAGEVAINASNFPDRVFREWVSSREIDQDGNGMLNDTERRRASVLRKYYNDGDPNRIADLRGIQYLGMQELNLVHSNVSSVDLSSNAALRMILLSNGRLSSIKMPSRKPMTRDGYKTTVFLNNNQLSTLDLSPLNNGLSFVDVHQNRLTSLNMPNVPLRSSDDERALQLGGLLANDNALTSINVRNAPKLGDLQLSNNRLTSLDVSNNRLLENLEIANNPISKLELKNHPFLWKLDASGSGLRILDLSKTDMQYLKIERSNLLAIKGSEDYRINDSVNGISRTSTTAQGASIDFKASGVDYNRIARNKLVNATLNNGVLQVKDVSKPAKYTYYLGNLSNGPSDLEVTVKFTGRIDSFQDVNNATPHKDDIMWLANANITTGYDNGDGTRSFRGTGAVLRQDMAAFLRREASRRSIGDARTWKPSAADWGRFTDVNRSTPHAEDILWLAHAGISTGYRNSNGTWRFGGTIPVYRQDMAAFLKRIADKAGKSGGVTPKAFRDVNSSTPHAAEIRWLGGSGISTGFPDGTFRGGAQVIRQDMAAFIHRLDTLVTK</sequence>
<dbReference type="Gene3D" id="3.80.10.10">
    <property type="entry name" value="Ribonuclease Inhibitor"/>
    <property type="match status" value="1"/>
</dbReference>
<evidence type="ECO:0000256" key="1">
    <source>
        <dbReference type="ARBA" id="ARBA00022614"/>
    </source>
</evidence>
<dbReference type="PROSITE" id="PS51272">
    <property type="entry name" value="SLH"/>
    <property type="match status" value="3"/>
</dbReference>
<evidence type="ECO:0000259" key="4">
    <source>
        <dbReference type="PROSITE" id="PS51272"/>
    </source>
</evidence>
<dbReference type="EMBL" id="PCHB01000006">
    <property type="protein sequence ID" value="PKU97728.1"/>
    <property type="molecule type" value="Genomic_DNA"/>
</dbReference>
<name>A0A2N3QXS3_9BIFI</name>
<dbReference type="PROSITE" id="PS51450">
    <property type="entry name" value="LRR"/>
    <property type="match status" value="1"/>
</dbReference>
<proteinExistence type="predicted"/>
<accession>A0A2N3QXS3</accession>
<dbReference type="InterPro" id="IPR001119">
    <property type="entry name" value="SLH_dom"/>
</dbReference>
<comment type="caution">
    <text evidence="5">The sequence shown here is derived from an EMBL/GenBank/DDBJ whole genome shotgun (WGS) entry which is preliminary data.</text>
</comment>
<feature type="domain" description="SLH" evidence="4">
    <location>
        <begin position="452"/>
        <end position="518"/>
    </location>
</feature>
<keyword evidence="3" id="KW-0732">Signal</keyword>